<feature type="region of interest" description="Disordered" evidence="1">
    <location>
        <begin position="13"/>
        <end position="56"/>
    </location>
</feature>
<accession>A0A0K1Q1L2</accession>
<reference evidence="2 3" key="1">
    <citation type="submission" date="2015-08" db="EMBL/GenBank/DDBJ databases">
        <authorList>
            <person name="Babu N.S."/>
            <person name="Beckwith C.J."/>
            <person name="Beseler K.G."/>
            <person name="Brison A."/>
            <person name="Carone J.V."/>
            <person name="Caskin T.P."/>
            <person name="Diamond M."/>
            <person name="Durham M.E."/>
            <person name="Foxe J.M."/>
            <person name="Go M."/>
            <person name="Henderson B.A."/>
            <person name="Jones I.B."/>
            <person name="McGettigan J.A."/>
            <person name="Micheletti S.J."/>
            <person name="Nasrallah M.E."/>
            <person name="Ortiz D."/>
            <person name="Piller C.R."/>
            <person name="Privatt S.R."/>
            <person name="Schneider S.L."/>
            <person name="Sharp S."/>
            <person name="Smith T.C."/>
            <person name="Stanton J.D."/>
            <person name="Ullery H.E."/>
            <person name="Wilson R.J."/>
            <person name="Serrano M.G."/>
            <person name="Buck G."/>
            <person name="Lee V."/>
            <person name="Wang Y."/>
            <person name="Carvalho R."/>
            <person name="Voegtly L."/>
            <person name="Shi R."/>
            <person name="Duckworth R."/>
            <person name="Johnson A."/>
            <person name="Loviza R."/>
            <person name="Walstead R."/>
            <person name="Shah Z."/>
            <person name="Kiflezghi M."/>
            <person name="Wade K."/>
            <person name="Ball S.L."/>
            <person name="Bradley K.W."/>
            <person name="Asai D.J."/>
            <person name="Bowman C.A."/>
            <person name="Russell D.A."/>
            <person name="Pope W.H."/>
            <person name="Jacobs-Sera D."/>
            <person name="Hendrix R.W."/>
            <person name="Hatfull G.F."/>
        </authorList>
    </citation>
    <scope>NUCLEOTIDE SEQUENCE [LARGE SCALE GENOMIC DNA]</scope>
    <source>
        <strain evidence="2 3">DSM 27648</strain>
    </source>
</reference>
<feature type="compositionally biased region" description="Low complexity" evidence="1">
    <location>
        <begin position="35"/>
        <end position="56"/>
    </location>
</feature>
<dbReference type="Proteomes" id="UP000064967">
    <property type="component" value="Chromosome"/>
</dbReference>
<keyword evidence="3" id="KW-1185">Reference proteome</keyword>
<evidence type="ECO:0000313" key="2">
    <source>
        <dbReference type="EMBL" id="AKU99289.1"/>
    </source>
</evidence>
<proteinExistence type="predicted"/>
<dbReference type="AlphaFoldDB" id="A0A0K1Q1L2"/>
<gene>
    <name evidence="2" type="ORF">AKJ09_05953</name>
</gene>
<name>A0A0K1Q1L2_9BACT</name>
<dbReference type="EMBL" id="CP012333">
    <property type="protein sequence ID" value="AKU99289.1"/>
    <property type="molecule type" value="Genomic_DNA"/>
</dbReference>
<protein>
    <recommendedName>
        <fullName evidence="4">TolB protein</fullName>
    </recommendedName>
</protein>
<organism evidence="2 3">
    <name type="scientific">Labilithrix luteola</name>
    <dbReference type="NCBI Taxonomy" id="1391654"/>
    <lineage>
        <taxon>Bacteria</taxon>
        <taxon>Pseudomonadati</taxon>
        <taxon>Myxococcota</taxon>
        <taxon>Polyangia</taxon>
        <taxon>Polyangiales</taxon>
        <taxon>Labilitrichaceae</taxon>
        <taxon>Labilithrix</taxon>
    </lineage>
</organism>
<dbReference type="STRING" id="1391654.AKJ09_05953"/>
<dbReference type="KEGG" id="llu:AKJ09_05953"/>
<evidence type="ECO:0000256" key="1">
    <source>
        <dbReference type="SAM" id="MobiDB-lite"/>
    </source>
</evidence>
<evidence type="ECO:0000313" key="3">
    <source>
        <dbReference type="Proteomes" id="UP000064967"/>
    </source>
</evidence>
<dbReference type="SUPFAM" id="SSF82171">
    <property type="entry name" value="DPP6 N-terminal domain-like"/>
    <property type="match status" value="1"/>
</dbReference>
<sequence>MLGIVTAAVQAGCGSDGDGSTFPHPGPDEAGSNEPTGTFDPTGGDGSASDADPDALGALILDPPQAEIAVTIVNGTVTVNAPVTFKASYNGQQVPATWLFDRGELGAVDNGGVFTASGKNVGEGIVTARYGAREGNAKVKVTITNTQNGGPAGQPTTGGFGGLGGVGGEPLGVGLSDADVAKLKGTGTAVPTSELDFLYPYDKTVWPRGLLPPLVMWETTHDNAAGVYVKLSQSNFTFEGTYALTKTNNDPATLKRVRIDDAAWAAATSGNQGDDLKLEVKILAGGTVYGPITRTWKVAAGVLKGTVYYNSYDSHFTTATSGGAPIGAVIAIKPRDPNPSLAIESQRGQCHVCHSVSADGSTLWAQDGFEDKNPPSNYARGASYSLTDTTKPRTVYDGISDPTQDRKFVWSAPYPDGSFALASSRFAREAYTAGDSKLFKRSDGKEIPAPTFSNAVQSAVTPAFAPDGRKVVFNFWEGNASAGVAPGAGRTLAVFDFTCGAPAGSTTCAANGPYAFSGLREIYRAPVPADPNGVQAYPAWPSFLPDGKAVIFHNTVNHPLCGNWGAKPDPDGTYTPLRDKTNNCQISTWYSAQGELWIAKDAASQAAVRLDNANGIGGPKNTLHPDDSRLSYQPTVNPVASGGYYWVVFTSRRMYGNLLTGEPWGAKGDGGGKQKKLWVAAIDANAGTVVGDPSHPGFYLPGQELEAGNARGFWAVDPCKQNGSSCESGDECCNGFCRDSGNGSGLVCQDKPPGATCVQEFEKCSVDADCCDPKQKCIAGKCALKAPGPK</sequence>
<evidence type="ECO:0008006" key="4">
    <source>
        <dbReference type="Google" id="ProtNLM"/>
    </source>
</evidence>